<organism evidence="2 3">
    <name type="scientific">Helicoverpa armigera</name>
    <name type="common">Cotton bollworm</name>
    <name type="synonym">Heliothis armigera</name>
    <dbReference type="NCBI Taxonomy" id="29058"/>
    <lineage>
        <taxon>Eukaryota</taxon>
        <taxon>Metazoa</taxon>
        <taxon>Ecdysozoa</taxon>
        <taxon>Arthropoda</taxon>
        <taxon>Hexapoda</taxon>
        <taxon>Insecta</taxon>
        <taxon>Pterygota</taxon>
        <taxon>Neoptera</taxon>
        <taxon>Endopterygota</taxon>
        <taxon>Lepidoptera</taxon>
        <taxon>Glossata</taxon>
        <taxon>Ditrysia</taxon>
        <taxon>Noctuoidea</taxon>
        <taxon>Noctuidae</taxon>
        <taxon>Heliothinae</taxon>
        <taxon>Helicoverpa</taxon>
    </lineage>
</organism>
<dbReference type="EMBL" id="KZ150076">
    <property type="protein sequence ID" value="PZC73965.1"/>
    <property type="molecule type" value="Genomic_DNA"/>
</dbReference>
<accession>A0A2W1BJT8</accession>
<feature type="region of interest" description="Disordered" evidence="1">
    <location>
        <begin position="38"/>
        <end position="67"/>
    </location>
</feature>
<dbReference type="AlphaFoldDB" id="A0A2W1BJT8"/>
<keyword evidence="3" id="KW-1185">Reference proteome</keyword>
<proteinExistence type="predicted"/>
<gene>
    <name evidence="2" type="primary">HaOG208491</name>
    <name evidence="2" type="ORF">B5X24_HaOG208491</name>
</gene>
<sequence length="67" mass="7480">MRKKSTRNIVSEERVGSVLLLLFGQKCGVARPSPRRYYPSGAAAADQKRRCQRVTKMSQGYGPPSRP</sequence>
<reference evidence="2 3" key="1">
    <citation type="journal article" date="2017" name="BMC Biol.">
        <title>Genomic innovations, transcriptional plasticity and gene loss underlying the evolution and divergence of two highly polyphagous and invasive Helicoverpa pest species.</title>
        <authorList>
            <person name="Pearce S.L."/>
            <person name="Clarke D.F."/>
            <person name="East P.D."/>
            <person name="Elfekih S."/>
            <person name="Gordon K.H."/>
            <person name="Jermiin L.S."/>
            <person name="McGaughran A."/>
            <person name="Oakeshott J.G."/>
            <person name="Papanikolaou A."/>
            <person name="Perera O.P."/>
            <person name="Rane R.V."/>
            <person name="Richards S."/>
            <person name="Tay W.T."/>
            <person name="Walsh T.K."/>
            <person name="Anderson A."/>
            <person name="Anderson C.J."/>
            <person name="Asgari S."/>
            <person name="Board P.G."/>
            <person name="Bretschneider A."/>
            <person name="Campbell P.M."/>
            <person name="Chertemps T."/>
            <person name="Christeller J.T."/>
            <person name="Coppin C.W."/>
            <person name="Downes S.J."/>
            <person name="Duan G."/>
            <person name="Farnsworth C.A."/>
            <person name="Good R.T."/>
            <person name="Han L.B."/>
            <person name="Han Y.C."/>
            <person name="Hatje K."/>
            <person name="Horne I."/>
            <person name="Huang Y.P."/>
            <person name="Hughes D.S."/>
            <person name="Jacquin-Joly E."/>
            <person name="James W."/>
            <person name="Jhangiani S."/>
            <person name="Kollmar M."/>
            <person name="Kuwar S.S."/>
            <person name="Li S."/>
            <person name="Liu N.Y."/>
            <person name="Maibeche M.T."/>
            <person name="Miller J.R."/>
            <person name="Montagne N."/>
            <person name="Perry T."/>
            <person name="Qu J."/>
            <person name="Song S.V."/>
            <person name="Sutton G.G."/>
            <person name="Vogel H."/>
            <person name="Walenz B.P."/>
            <person name="Xu W."/>
            <person name="Zhang H.J."/>
            <person name="Zou Z."/>
            <person name="Batterham P."/>
            <person name="Edwards O.R."/>
            <person name="Feyereisen R."/>
            <person name="Gibbs R.A."/>
            <person name="Heckel D.G."/>
            <person name="McGrath A."/>
            <person name="Robin C."/>
            <person name="Scherer S.E."/>
            <person name="Worley K.C."/>
            <person name="Wu Y.D."/>
        </authorList>
    </citation>
    <scope>NUCLEOTIDE SEQUENCE [LARGE SCALE GENOMIC DNA]</scope>
    <source>
        <strain evidence="2">Harm_GR_Male_#8</strain>
        <tissue evidence="2">Whole organism</tissue>
    </source>
</reference>
<evidence type="ECO:0000313" key="2">
    <source>
        <dbReference type="EMBL" id="PZC73965.1"/>
    </source>
</evidence>
<dbReference type="Proteomes" id="UP000249218">
    <property type="component" value="Unassembled WGS sequence"/>
</dbReference>
<protein>
    <submittedName>
        <fullName evidence="2">Uncharacterized protein</fullName>
    </submittedName>
</protein>
<name>A0A2W1BJT8_HELAM</name>
<evidence type="ECO:0000313" key="3">
    <source>
        <dbReference type="Proteomes" id="UP000249218"/>
    </source>
</evidence>
<evidence type="ECO:0000256" key="1">
    <source>
        <dbReference type="SAM" id="MobiDB-lite"/>
    </source>
</evidence>